<dbReference type="GO" id="GO:0090313">
    <property type="term" value="P:regulation of protein targeting to membrane"/>
    <property type="evidence" value="ECO:0007669"/>
    <property type="project" value="TreeGrafter"/>
</dbReference>
<dbReference type="KEGG" id="pfer:IRI77_17935"/>
<name>A0A7S7SPM1_PALFE</name>
<dbReference type="InterPro" id="IPR008023">
    <property type="entry name" value="DUF748"/>
</dbReference>
<protein>
    <submittedName>
        <fullName evidence="1">AsmA family protein</fullName>
    </submittedName>
</protein>
<proteinExistence type="predicted"/>
<dbReference type="PANTHER" id="PTHR30441">
    <property type="entry name" value="DUF748 DOMAIN-CONTAINING PROTEIN"/>
    <property type="match status" value="1"/>
</dbReference>
<sequence>MSKLWKILLGLVVLVVLLVGACALVARSMISGSGKQKVLAMLSDSLGVAVTVGDIDVKIGSILKLEPALQLDQIRLANPSGFSGKPMVEAEAIDAIVSVSSLFSNSPRIIALAITKPVLLVEKNTAGKTNLEVFMDRLQAKPAAASDKGGAPAANSSLSIEDLRIEGGAVKLAGEALGSWRRIDLRLGGFGSGRPLTAKASAHLMETTKSLLEFQGTLGPFAEGSTPIDGKLDVSFAPGELPKAFLLKEFGAFLAAPGEKALLKVAVALKGDLARTASGATQVSLADFLIGRDEQHRLPLTGNVAGQLTLKHALSGPAIQIEIPKSAFGLAAGQLAASMSFASDAGQERASLAGSLKGLDIQQLLGAFLDNDPGIQGALHIPRFELRTAGRDAQQMRSALSGSGSIEVANGKLKQMDLLGSITGAMGKAGLMQATGSTDFAALKTNFAIQDQTLTLSDAVMDGGGLRTTGAGRVGFDTSLNLKLQAQVSGRIAELLGARPRGDQPAQSIIPVDVAGTTASPRVTPSVKGLAAEATKNYVGGFLDKLLTNKANKK</sequence>
<dbReference type="EMBL" id="CP063849">
    <property type="protein sequence ID" value="QOY91746.1"/>
    <property type="molecule type" value="Genomic_DNA"/>
</dbReference>
<dbReference type="Pfam" id="PF05359">
    <property type="entry name" value="DUF748"/>
    <property type="match status" value="1"/>
</dbReference>
<dbReference type="RefSeq" id="WP_194453400.1">
    <property type="nucleotide sequence ID" value="NZ_CP063849.1"/>
</dbReference>
<dbReference type="PROSITE" id="PS51257">
    <property type="entry name" value="PROKAR_LIPOPROTEIN"/>
    <property type="match status" value="1"/>
</dbReference>
<evidence type="ECO:0000313" key="2">
    <source>
        <dbReference type="Proteomes" id="UP000593892"/>
    </source>
</evidence>
<reference evidence="1 2" key="1">
    <citation type="submission" date="2020-10" db="EMBL/GenBank/DDBJ databases">
        <title>Complete genome sequence of Paludibaculum fermentans P105T, a facultatively anaerobic acidobacterium capable of dissimilatory Fe(III) reduction.</title>
        <authorList>
            <person name="Dedysh S.N."/>
            <person name="Beletsky A.V."/>
            <person name="Kulichevskaya I.S."/>
            <person name="Mardanov A.V."/>
            <person name="Ravin N.V."/>
        </authorList>
    </citation>
    <scope>NUCLEOTIDE SEQUENCE [LARGE SCALE GENOMIC DNA]</scope>
    <source>
        <strain evidence="1 2">P105</strain>
    </source>
</reference>
<dbReference type="InterPro" id="IPR052894">
    <property type="entry name" value="AsmA-related"/>
</dbReference>
<organism evidence="1 2">
    <name type="scientific">Paludibaculum fermentans</name>
    <dbReference type="NCBI Taxonomy" id="1473598"/>
    <lineage>
        <taxon>Bacteria</taxon>
        <taxon>Pseudomonadati</taxon>
        <taxon>Acidobacteriota</taxon>
        <taxon>Terriglobia</taxon>
        <taxon>Bryobacterales</taxon>
        <taxon>Bryobacteraceae</taxon>
        <taxon>Paludibaculum</taxon>
    </lineage>
</organism>
<accession>A0A7S7SPM1</accession>
<dbReference type="PANTHER" id="PTHR30441:SF8">
    <property type="entry name" value="DUF748 DOMAIN-CONTAINING PROTEIN"/>
    <property type="match status" value="1"/>
</dbReference>
<dbReference type="Proteomes" id="UP000593892">
    <property type="component" value="Chromosome"/>
</dbReference>
<dbReference type="AlphaFoldDB" id="A0A7S7SPM1"/>
<gene>
    <name evidence="1" type="ORF">IRI77_17935</name>
</gene>
<evidence type="ECO:0000313" key="1">
    <source>
        <dbReference type="EMBL" id="QOY91746.1"/>
    </source>
</evidence>
<dbReference type="GO" id="GO:0005886">
    <property type="term" value="C:plasma membrane"/>
    <property type="evidence" value="ECO:0007669"/>
    <property type="project" value="TreeGrafter"/>
</dbReference>
<keyword evidence="2" id="KW-1185">Reference proteome</keyword>